<dbReference type="InterPro" id="IPR003959">
    <property type="entry name" value="ATPase_AAA_core"/>
</dbReference>
<dbReference type="Gene3D" id="3.40.50.300">
    <property type="entry name" value="P-loop containing nucleotide triphosphate hydrolases"/>
    <property type="match status" value="1"/>
</dbReference>
<evidence type="ECO:0000313" key="3">
    <source>
        <dbReference type="EMBL" id="PWB07600.1"/>
    </source>
</evidence>
<dbReference type="GO" id="GO:0005524">
    <property type="term" value="F:ATP binding"/>
    <property type="evidence" value="ECO:0007669"/>
    <property type="project" value="InterPro"/>
</dbReference>
<comment type="caution">
    <text evidence="3">The sequence shown here is derived from an EMBL/GenBank/DDBJ whole genome shotgun (WGS) entry which is preliminary data.</text>
</comment>
<dbReference type="EMBL" id="PUBV01000011">
    <property type="protein sequence ID" value="PWB07600.1"/>
    <property type="molecule type" value="Genomic_DNA"/>
</dbReference>
<protein>
    <submittedName>
        <fullName evidence="3">DUF4435 domain-containing protein</fullName>
    </submittedName>
</protein>
<feature type="domain" description="DUF4435" evidence="2">
    <location>
        <begin position="283"/>
        <end position="503"/>
    </location>
</feature>
<dbReference type="Proteomes" id="UP000244925">
    <property type="component" value="Unassembled WGS sequence"/>
</dbReference>
<dbReference type="GeneID" id="93425751"/>
<dbReference type="Pfam" id="PF13304">
    <property type="entry name" value="AAA_21"/>
    <property type="match status" value="1"/>
</dbReference>
<evidence type="ECO:0000259" key="2">
    <source>
        <dbReference type="Pfam" id="PF14491"/>
    </source>
</evidence>
<name>A0A2V1IZ38_9BACT</name>
<evidence type="ECO:0000259" key="1">
    <source>
        <dbReference type="Pfam" id="PF13304"/>
    </source>
</evidence>
<sequence>MNTDAHTTDADAAMITLPPRREGDPLRIPASTRQLVIIGANGAGKSRFTARLAEDLGERTFTMSALTALFGHPDTPTGIDRLFEAAYGPASLRPAADTELDRLLALLMHDEMLNLISYKITRASDADASLPPTRIDRLIKAWSEIFPDNNILIESGRFLFSRPDSENADGYSALKLSNGEKAAIYYLGAVLYAPKGAAVFVDSPEMFLHPSVMQALWNIVEAMRPDCMFVYTTHDLEFASSRTDATVVWVRDYNPVSTTWDYDLLTSRQGISDEIYMAIIGARKPVLFIEGDGVHSIDAKLYPLIFKSYTVKSLGSCNKVIEATRSFNDLTTFHHMDSHGIVDRDRRDDKEVDYLRRRKIMVPDVAEIENILMLEEVIRTVAASRGKDENRVFDKVRHAVFSMFRTDLRQQALLHTRHRVKRTVEYRIDGRFTNINMFEQHINSLLDELNPRGLYEKFCREFRRYLETSDYRSVLKVYNQKSMVPGSNVAGLCGLSNKDEYIRAIIKLLRHDGAPARRIRRAVMKCFGIDDNDSVQPHKASDSDK</sequence>
<gene>
    <name evidence="3" type="ORF">C5O25_06735</name>
</gene>
<dbReference type="InterPro" id="IPR027417">
    <property type="entry name" value="P-loop_NTPase"/>
</dbReference>
<proteinExistence type="predicted"/>
<dbReference type="Pfam" id="PF14491">
    <property type="entry name" value="DUF4435"/>
    <property type="match status" value="1"/>
</dbReference>
<reference evidence="4" key="1">
    <citation type="submission" date="2018-02" db="EMBL/GenBank/DDBJ databases">
        <authorList>
            <person name="Clavel T."/>
            <person name="Strowig T."/>
        </authorList>
    </citation>
    <scope>NUCLEOTIDE SEQUENCE [LARGE SCALE GENOMIC DNA]</scope>
    <source>
        <strain evidence="4">DSM 100764</strain>
    </source>
</reference>
<dbReference type="InterPro" id="IPR029492">
    <property type="entry name" value="DUF4435"/>
</dbReference>
<evidence type="ECO:0000313" key="4">
    <source>
        <dbReference type="Proteomes" id="UP000244925"/>
    </source>
</evidence>
<dbReference type="GO" id="GO:0016887">
    <property type="term" value="F:ATP hydrolysis activity"/>
    <property type="evidence" value="ECO:0007669"/>
    <property type="project" value="InterPro"/>
</dbReference>
<keyword evidence="4" id="KW-1185">Reference proteome</keyword>
<dbReference type="RefSeq" id="WP_107035975.1">
    <property type="nucleotide sequence ID" value="NZ_CAPRYV010000060.1"/>
</dbReference>
<dbReference type="SUPFAM" id="SSF52540">
    <property type="entry name" value="P-loop containing nucleoside triphosphate hydrolases"/>
    <property type="match status" value="1"/>
</dbReference>
<dbReference type="AlphaFoldDB" id="A0A2V1IZ38"/>
<feature type="domain" description="ATPase AAA-type core" evidence="1">
    <location>
        <begin position="164"/>
        <end position="238"/>
    </location>
</feature>
<accession>A0A2V1IZ38</accession>
<organism evidence="3 4">
    <name type="scientific">Paramuribaculum intestinale</name>
    <dbReference type="NCBI Taxonomy" id="2094151"/>
    <lineage>
        <taxon>Bacteria</taxon>
        <taxon>Pseudomonadati</taxon>
        <taxon>Bacteroidota</taxon>
        <taxon>Bacteroidia</taxon>
        <taxon>Bacteroidales</taxon>
        <taxon>Muribaculaceae</taxon>
        <taxon>Paramuribaculum</taxon>
    </lineage>
</organism>